<dbReference type="Pfam" id="PF13360">
    <property type="entry name" value="PQQ_2"/>
    <property type="match status" value="1"/>
</dbReference>
<keyword evidence="2" id="KW-0812">Transmembrane</keyword>
<dbReference type="SUPFAM" id="SSF50998">
    <property type="entry name" value="Quinoprotein alcohol dehydrogenase-like"/>
    <property type="match status" value="1"/>
</dbReference>
<gene>
    <name evidence="4" type="ORF">JQS43_23280</name>
</gene>
<accession>A0A895YAH5</accession>
<keyword evidence="2" id="KW-1133">Transmembrane helix</keyword>
<dbReference type="PANTHER" id="PTHR34512:SF30">
    <property type="entry name" value="OUTER MEMBRANE PROTEIN ASSEMBLY FACTOR BAMB"/>
    <property type="match status" value="1"/>
</dbReference>
<keyword evidence="5" id="KW-1185">Reference proteome</keyword>
<dbReference type="Gene3D" id="2.130.10.10">
    <property type="entry name" value="YVTN repeat-like/Quinoprotein amine dehydrogenase"/>
    <property type="match status" value="1"/>
</dbReference>
<reference evidence="4" key="1">
    <citation type="submission" date="2021-02" db="EMBL/GenBank/DDBJ databases">
        <title>Natrosporangium hydrolyticum gen. nov., sp. nov, a haloalkaliphilic actinobacterium from a soda solonchak soil.</title>
        <authorList>
            <person name="Sorokin D.Y."/>
            <person name="Khijniak T.V."/>
            <person name="Zakharycheva A.P."/>
            <person name="Boueva O.V."/>
            <person name="Ariskina E.V."/>
            <person name="Hahnke R.L."/>
            <person name="Bunk B."/>
            <person name="Sproer C."/>
            <person name="Schumann P."/>
            <person name="Evtushenko L.I."/>
            <person name="Kublanov I.V."/>
        </authorList>
    </citation>
    <scope>NUCLEOTIDE SEQUENCE</scope>
    <source>
        <strain evidence="4">DSM 106523</strain>
    </source>
</reference>
<sequence>MTEYHQSSTPPAGMQTAAYDAWQPTHTTQLVGPPRRRIPGWILAVAVATAVASVLAFVTVLVWPGSSRHTVAGPLAFHGFASVGGLTFDERSRTTMTAVHHDQAYVAWEQGGDLQVRALDIATGAERWSATVTGAPRWHRLIASPHALLVLADEPSASAPRPLYALDPDGGAQLWETQVHGNDRFIFTEGSLGLLDREGERLRGIDWHSGDDRWQVEAPGPAYATGVNTPASLAQPTSPTGVSLSPDSDDNRIVLVTGDRSVRVVETRDGGTIADRANVADADNDLLLAYENRLFVAQGLQNGYRVESYDLDNFSGSAQVIYTASDPERQVEALEPCGEERVCVLDQVRFDDETTAAAALDAVDGGEVWRTDVPGGQYAIPVGEWLLVNGQLDGGPEVTVLSDAGDVRVGPEPGSGVRANDGNLLMFAADPRQSDAEVQAAGLAVGTAAPEDLGRLPAVDPATCNWSDRFVICTSQDSASIWRFAE</sequence>
<proteinExistence type="predicted"/>
<dbReference type="InterPro" id="IPR015943">
    <property type="entry name" value="WD40/YVTN_repeat-like_dom_sf"/>
</dbReference>
<feature type="compositionally biased region" description="Polar residues" evidence="1">
    <location>
        <begin position="228"/>
        <end position="246"/>
    </location>
</feature>
<evidence type="ECO:0000313" key="4">
    <source>
        <dbReference type="EMBL" id="QSB14381.1"/>
    </source>
</evidence>
<keyword evidence="2" id="KW-0472">Membrane</keyword>
<dbReference type="InterPro" id="IPR002372">
    <property type="entry name" value="PQQ_rpt_dom"/>
</dbReference>
<organism evidence="4 5">
    <name type="scientific">Natronosporangium hydrolyticum</name>
    <dbReference type="NCBI Taxonomy" id="2811111"/>
    <lineage>
        <taxon>Bacteria</taxon>
        <taxon>Bacillati</taxon>
        <taxon>Actinomycetota</taxon>
        <taxon>Actinomycetes</taxon>
        <taxon>Micromonosporales</taxon>
        <taxon>Micromonosporaceae</taxon>
        <taxon>Natronosporangium</taxon>
    </lineage>
</organism>
<feature type="domain" description="Pyrrolo-quinoline quinone repeat" evidence="3">
    <location>
        <begin position="115"/>
        <end position="231"/>
    </location>
</feature>
<name>A0A895YAH5_9ACTN</name>
<evidence type="ECO:0000259" key="3">
    <source>
        <dbReference type="Pfam" id="PF13360"/>
    </source>
</evidence>
<protein>
    <submittedName>
        <fullName evidence="4">PQQ-binding-like beta-propeller repeat protein</fullName>
    </submittedName>
</protein>
<dbReference type="InterPro" id="IPR011047">
    <property type="entry name" value="Quinoprotein_ADH-like_sf"/>
</dbReference>
<dbReference type="KEGG" id="nhy:JQS43_23280"/>
<evidence type="ECO:0000256" key="2">
    <source>
        <dbReference type="SAM" id="Phobius"/>
    </source>
</evidence>
<evidence type="ECO:0000313" key="5">
    <source>
        <dbReference type="Proteomes" id="UP000662857"/>
    </source>
</evidence>
<dbReference type="PANTHER" id="PTHR34512">
    <property type="entry name" value="CELL SURFACE PROTEIN"/>
    <property type="match status" value="1"/>
</dbReference>
<dbReference type="AlphaFoldDB" id="A0A895YAH5"/>
<feature type="transmembrane region" description="Helical" evidence="2">
    <location>
        <begin position="41"/>
        <end position="63"/>
    </location>
</feature>
<evidence type="ECO:0000256" key="1">
    <source>
        <dbReference type="SAM" id="MobiDB-lite"/>
    </source>
</evidence>
<feature type="region of interest" description="Disordered" evidence="1">
    <location>
        <begin position="228"/>
        <end position="249"/>
    </location>
</feature>
<dbReference type="RefSeq" id="WP_239676510.1">
    <property type="nucleotide sequence ID" value="NZ_CP070499.1"/>
</dbReference>
<dbReference type="EMBL" id="CP070499">
    <property type="protein sequence ID" value="QSB14381.1"/>
    <property type="molecule type" value="Genomic_DNA"/>
</dbReference>
<dbReference type="Proteomes" id="UP000662857">
    <property type="component" value="Chromosome"/>
</dbReference>